<dbReference type="InterPro" id="IPR003439">
    <property type="entry name" value="ABC_transporter-like_ATP-bd"/>
</dbReference>
<dbReference type="InterPro" id="IPR005895">
    <property type="entry name" value="ABC_transptr_haem_export_CcmA"/>
</dbReference>
<dbReference type="Proteomes" id="UP001083770">
    <property type="component" value="Unassembled WGS sequence"/>
</dbReference>
<dbReference type="Pfam" id="PF00005">
    <property type="entry name" value="ABC_tran"/>
    <property type="match status" value="1"/>
</dbReference>
<dbReference type="GO" id="GO:0005524">
    <property type="term" value="F:ATP binding"/>
    <property type="evidence" value="ECO:0007669"/>
    <property type="project" value="UniProtKB-KW"/>
</dbReference>
<keyword evidence="2" id="KW-0547">Nucleotide-binding</keyword>
<dbReference type="SUPFAM" id="SSF52540">
    <property type="entry name" value="P-loop containing nucleoside triphosphate hydrolases"/>
    <property type="match status" value="1"/>
</dbReference>
<dbReference type="InterPro" id="IPR027417">
    <property type="entry name" value="P-loop_NTPase"/>
</dbReference>
<keyword evidence="4 8" id="KW-0067">ATP-binding</keyword>
<gene>
    <name evidence="8" type="primary">ccmA</name>
    <name evidence="8" type="ORF">O4G74_00930</name>
</gene>
<dbReference type="Gene3D" id="3.40.50.300">
    <property type="entry name" value="P-loop containing nucleotide triphosphate hydrolases"/>
    <property type="match status" value="1"/>
</dbReference>
<keyword evidence="1" id="KW-0813">Transport</keyword>
<dbReference type="EMBL" id="JAPWGW010000001">
    <property type="protein sequence ID" value="MCZ4296611.1"/>
    <property type="molecule type" value="Genomic_DNA"/>
</dbReference>
<evidence type="ECO:0000256" key="1">
    <source>
        <dbReference type="ARBA" id="ARBA00022448"/>
    </source>
</evidence>
<dbReference type="SMART" id="SM00382">
    <property type="entry name" value="AAA"/>
    <property type="match status" value="1"/>
</dbReference>
<accession>A0ABT4LQL5</accession>
<dbReference type="InterPro" id="IPR003593">
    <property type="entry name" value="AAA+_ATPase"/>
</dbReference>
<evidence type="ECO:0000259" key="7">
    <source>
        <dbReference type="PROSITE" id="PS50893"/>
    </source>
</evidence>
<sequence>MAENAATMNEFLIKAVGLGAIRGERVLFSDLSVEAKAGEALVLRGANGAGKSTLLRMLGGLSRPDAGTVERPVRHHWIGHRNGLKPHETPRAHLTHWGRVWGSTADAIEIASHMGIERPFDVAGRLLSAGQKRRTAIARLLLADRPLWLLDEPFSALDTQGKALVTSLIDRHRASGGAVITALHGEAPFEASGEVQL</sequence>
<organism evidence="8 9">
    <name type="scientific">Henriciella marina</name>
    <dbReference type="NCBI Taxonomy" id="453851"/>
    <lineage>
        <taxon>Bacteria</taxon>
        <taxon>Pseudomonadati</taxon>
        <taxon>Pseudomonadota</taxon>
        <taxon>Alphaproteobacteria</taxon>
        <taxon>Hyphomonadales</taxon>
        <taxon>Hyphomonadaceae</taxon>
        <taxon>Henriciella</taxon>
    </lineage>
</organism>
<keyword evidence="5" id="KW-1278">Translocase</keyword>
<reference evidence="8" key="1">
    <citation type="submission" date="2022-12" db="EMBL/GenBank/DDBJ databases">
        <title>Bacterial isolates from different developmental stages of Nematostella vectensis.</title>
        <authorList>
            <person name="Fraune S."/>
        </authorList>
    </citation>
    <scope>NUCLEOTIDE SEQUENCE</scope>
    <source>
        <strain evidence="8">G21632-S1</strain>
    </source>
</reference>
<dbReference type="PROSITE" id="PS50893">
    <property type="entry name" value="ABC_TRANSPORTER_2"/>
    <property type="match status" value="1"/>
</dbReference>
<feature type="domain" description="ABC transporter" evidence="7">
    <location>
        <begin position="13"/>
        <end position="197"/>
    </location>
</feature>
<evidence type="ECO:0000256" key="4">
    <source>
        <dbReference type="ARBA" id="ARBA00022840"/>
    </source>
</evidence>
<evidence type="ECO:0000256" key="3">
    <source>
        <dbReference type="ARBA" id="ARBA00022748"/>
    </source>
</evidence>
<dbReference type="NCBIfam" id="TIGR01189">
    <property type="entry name" value="ccmA"/>
    <property type="match status" value="1"/>
</dbReference>
<dbReference type="PANTHER" id="PTHR43499">
    <property type="entry name" value="ABC TRANSPORTER I FAMILY MEMBER 1"/>
    <property type="match status" value="1"/>
</dbReference>
<evidence type="ECO:0000256" key="5">
    <source>
        <dbReference type="ARBA" id="ARBA00022967"/>
    </source>
</evidence>
<evidence type="ECO:0000256" key="6">
    <source>
        <dbReference type="ARBA" id="ARBA00023136"/>
    </source>
</evidence>
<keyword evidence="6" id="KW-0472">Membrane</keyword>
<keyword evidence="9" id="KW-1185">Reference proteome</keyword>
<dbReference type="RefSeq" id="WP_269400800.1">
    <property type="nucleotide sequence ID" value="NZ_JAPWGW010000001.1"/>
</dbReference>
<proteinExistence type="predicted"/>
<comment type="caution">
    <text evidence="8">The sequence shown here is derived from an EMBL/GenBank/DDBJ whole genome shotgun (WGS) entry which is preliminary data.</text>
</comment>
<name>A0ABT4LQL5_9PROT</name>
<evidence type="ECO:0000313" key="9">
    <source>
        <dbReference type="Proteomes" id="UP001083770"/>
    </source>
</evidence>
<dbReference type="PANTHER" id="PTHR43499:SF1">
    <property type="entry name" value="ABC TRANSPORTER I FAMILY MEMBER 1"/>
    <property type="match status" value="1"/>
</dbReference>
<evidence type="ECO:0000256" key="2">
    <source>
        <dbReference type="ARBA" id="ARBA00022741"/>
    </source>
</evidence>
<evidence type="ECO:0000313" key="8">
    <source>
        <dbReference type="EMBL" id="MCZ4296611.1"/>
    </source>
</evidence>
<keyword evidence="3" id="KW-0201">Cytochrome c-type biogenesis</keyword>
<protein>
    <submittedName>
        <fullName evidence="8">Heme ABC exporter ATP-binding protein CcmA</fullName>
    </submittedName>
</protein>